<reference evidence="2" key="1">
    <citation type="submission" date="2022-08" db="UniProtKB">
        <authorList>
            <consortium name="EnsemblMetazoa"/>
        </authorList>
    </citation>
    <scope>IDENTIFICATION</scope>
    <source>
        <strain evidence="2">Israel</strain>
    </source>
</reference>
<feature type="region of interest" description="Disordered" evidence="1">
    <location>
        <begin position="129"/>
        <end position="181"/>
    </location>
</feature>
<protein>
    <submittedName>
        <fullName evidence="2">Uncharacterized protein</fullName>
    </submittedName>
</protein>
<proteinExistence type="predicted"/>
<name>A0A1B0DN85_PHLPP</name>
<dbReference type="VEuPathDB" id="VectorBase:PPAI009930"/>
<dbReference type="EMBL" id="AJVK01017380">
    <property type="status" value="NOT_ANNOTATED_CDS"/>
    <property type="molecule type" value="Genomic_DNA"/>
</dbReference>
<feature type="compositionally biased region" description="Polar residues" evidence="1">
    <location>
        <begin position="157"/>
        <end position="173"/>
    </location>
</feature>
<dbReference type="EnsemblMetazoa" id="PPAI009930-RA">
    <property type="protein sequence ID" value="PPAI009930-PA"/>
    <property type="gene ID" value="PPAI009930"/>
</dbReference>
<dbReference type="VEuPathDB" id="VectorBase:PPAPM1_008242"/>
<feature type="compositionally biased region" description="Basic and acidic residues" evidence="1">
    <location>
        <begin position="57"/>
        <end position="81"/>
    </location>
</feature>
<evidence type="ECO:0000313" key="3">
    <source>
        <dbReference type="Proteomes" id="UP000092462"/>
    </source>
</evidence>
<feature type="region of interest" description="Disordered" evidence="1">
    <location>
        <begin position="1"/>
        <end position="81"/>
    </location>
</feature>
<organism evidence="2 3">
    <name type="scientific">Phlebotomus papatasi</name>
    <name type="common">Sandfly</name>
    <dbReference type="NCBI Taxonomy" id="29031"/>
    <lineage>
        <taxon>Eukaryota</taxon>
        <taxon>Metazoa</taxon>
        <taxon>Ecdysozoa</taxon>
        <taxon>Arthropoda</taxon>
        <taxon>Hexapoda</taxon>
        <taxon>Insecta</taxon>
        <taxon>Pterygota</taxon>
        <taxon>Neoptera</taxon>
        <taxon>Endopterygota</taxon>
        <taxon>Diptera</taxon>
        <taxon>Nematocera</taxon>
        <taxon>Psychodoidea</taxon>
        <taxon>Psychodidae</taxon>
        <taxon>Phlebotomus</taxon>
        <taxon>Phlebotomus</taxon>
    </lineage>
</organism>
<feature type="compositionally biased region" description="Basic and acidic residues" evidence="1">
    <location>
        <begin position="129"/>
        <end position="154"/>
    </location>
</feature>
<accession>A0A1B0DN85</accession>
<evidence type="ECO:0000313" key="2">
    <source>
        <dbReference type="EnsemblMetazoa" id="PPAI009930-PA"/>
    </source>
</evidence>
<dbReference type="Proteomes" id="UP000092462">
    <property type="component" value="Unassembled WGS sequence"/>
</dbReference>
<feature type="compositionally biased region" description="Low complexity" evidence="1">
    <location>
        <begin position="13"/>
        <end position="28"/>
    </location>
</feature>
<sequence>MRQHPHLVHPKQQQRFAAQQPQLPHQQQSLMDVPKKHKRPLGGPYLTQQRSFSSSEEDLRSTPEFEDWDGKEKSLAADKPRITHSTDDVMVKQELLSKTGQWIHKNTVADGLLRNRMESDMAHQEHFQMGLDPHDPSDKRPKLERARSAAEKENLPLQRSGSMLRRQYSQQEQPTHRMGDSAADLISPGQRRMQPQYPGMQPYPGQQAYGMQQQPMGMFGLGKSLLLLEFFRNGFIYSSTLHLLVTIADYCWRL</sequence>
<dbReference type="AlphaFoldDB" id="A0A1B0DN85"/>
<keyword evidence="3" id="KW-1185">Reference proteome</keyword>
<evidence type="ECO:0000256" key="1">
    <source>
        <dbReference type="SAM" id="MobiDB-lite"/>
    </source>
</evidence>